<reference evidence="3" key="1">
    <citation type="journal article" date="2015" name="Genome Announc.">
        <title>Draft genome sequence of the cellulolytic fungus Chaetomium globosum.</title>
        <authorList>
            <person name="Cuomo C.A."/>
            <person name="Untereiner W.A."/>
            <person name="Ma L.-J."/>
            <person name="Grabherr M."/>
            <person name="Birren B.W."/>
        </authorList>
    </citation>
    <scope>NUCLEOTIDE SEQUENCE [LARGE SCALE GENOMIC DNA]</scope>
    <source>
        <strain evidence="3">ATCC 6205 / CBS 148.51 / DSM 1962 / NBRC 6347 / NRRL 1970</strain>
    </source>
</reference>
<dbReference type="eggNOG" id="ENOG502T4JN">
    <property type="taxonomic scope" value="Eukaryota"/>
</dbReference>
<evidence type="ECO:0000313" key="3">
    <source>
        <dbReference type="Proteomes" id="UP000001056"/>
    </source>
</evidence>
<dbReference type="EMBL" id="CH408030">
    <property type="protein sequence ID" value="EAQ91615.1"/>
    <property type="molecule type" value="Genomic_DNA"/>
</dbReference>
<dbReference type="Gene3D" id="3.40.50.1110">
    <property type="entry name" value="SGNH hydrolase"/>
    <property type="match status" value="1"/>
</dbReference>
<gene>
    <name evidence="2" type="ORF">CHGG_03550</name>
</gene>
<accession>Q2H8A4</accession>
<dbReference type="GeneID" id="4388400"/>
<sequence length="212" mass="22996">MADTPQTNSQSAPSTSPPPPSPHPPFPALRSIAKFKARSHATSKDIHIPLLHQIQSQPPANDNNNPYPSPTPTPKKSPTDTSRLPVRVWVVQVGTNNLTVKTGLGERDVDAWEVLVETLLGVNPTGGECKVLVTGLFYRKDVSGELVDQANGKIRAVVKRLQEKYGADRVVCLAPAAGVKTEEHLVDHVHLNLEGYQLWMAELFPAVNALLG</sequence>
<name>Q2H8A4_CHAGB</name>
<feature type="compositionally biased region" description="Pro residues" evidence="1">
    <location>
        <begin position="15"/>
        <end position="27"/>
    </location>
</feature>
<dbReference type="Proteomes" id="UP000001056">
    <property type="component" value="Unassembled WGS sequence"/>
</dbReference>
<organism evidence="2 3">
    <name type="scientific">Chaetomium globosum (strain ATCC 6205 / CBS 148.51 / DSM 1962 / NBRC 6347 / NRRL 1970)</name>
    <name type="common">Soil fungus</name>
    <dbReference type="NCBI Taxonomy" id="306901"/>
    <lineage>
        <taxon>Eukaryota</taxon>
        <taxon>Fungi</taxon>
        <taxon>Dikarya</taxon>
        <taxon>Ascomycota</taxon>
        <taxon>Pezizomycotina</taxon>
        <taxon>Sordariomycetes</taxon>
        <taxon>Sordariomycetidae</taxon>
        <taxon>Sordariales</taxon>
        <taxon>Chaetomiaceae</taxon>
        <taxon>Chaetomium</taxon>
    </lineage>
</organism>
<dbReference type="STRING" id="306901.Q2H8A4"/>
<dbReference type="VEuPathDB" id="FungiDB:CHGG_03550"/>
<keyword evidence="3" id="KW-1185">Reference proteome</keyword>
<dbReference type="HOGENOM" id="CLU_1299556_0_0_1"/>
<evidence type="ECO:0000313" key="2">
    <source>
        <dbReference type="EMBL" id="EAQ91615.1"/>
    </source>
</evidence>
<evidence type="ECO:0008006" key="4">
    <source>
        <dbReference type="Google" id="ProtNLM"/>
    </source>
</evidence>
<dbReference type="SUPFAM" id="SSF52266">
    <property type="entry name" value="SGNH hydrolase"/>
    <property type="match status" value="1"/>
</dbReference>
<proteinExistence type="predicted"/>
<feature type="compositionally biased region" description="Low complexity" evidence="1">
    <location>
        <begin position="1"/>
        <end position="14"/>
    </location>
</feature>
<feature type="region of interest" description="Disordered" evidence="1">
    <location>
        <begin position="1"/>
        <end position="42"/>
    </location>
</feature>
<dbReference type="RefSeq" id="XP_001230066.1">
    <property type="nucleotide sequence ID" value="XM_001230065.1"/>
</dbReference>
<feature type="region of interest" description="Disordered" evidence="1">
    <location>
        <begin position="55"/>
        <end position="83"/>
    </location>
</feature>
<evidence type="ECO:0000256" key="1">
    <source>
        <dbReference type="SAM" id="MobiDB-lite"/>
    </source>
</evidence>
<dbReference type="OrthoDB" id="505607at2759"/>
<dbReference type="AlphaFoldDB" id="Q2H8A4"/>
<protein>
    <recommendedName>
        <fullName evidence="4">SGNH hydrolase-type esterase domain-containing protein</fullName>
    </recommendedName>
</protein>
<dbReference type="InterPro" id="IPR036514">
    <property type="entry name" value="SGNH_hydro_sf"/>
</dbReference>
<dbReference type="CDD" id="cd00229">
    <property type="entry name" value="SGNH_hydrolase"/>
    <property type="match status" value="1"/>
</dbReference>
<dbReference type="InParanoid" id="Q2H8A4"/>